<keyword evidence="3" id="KW-1185">Reference proteome</keyword>
<dbReference type="EMBL" id="JAAMPC010000005">
    <property type="protein sequence ID" value="KAG2312089.1"/>
    <property type="molecule type" value="Genomic_DNA"/>
</dbReference>
<dbReference type="AlphaFoldDB" id="A0A8X7VIL4"/>
<evidence type="ECO:0000313" key="2">
    <source>
        <dbReference type="EMBL" id="KAG2312089.1"/>
    </source>
</evidence>
<sequence>MGFLSLRLLHVFYDIALPIPVTDSPASYIEFFEGCWNPQETGTYKAKVKSNASLSYATGGTSVHEFWN</sequence>
<keyword evidence="1" id="KW-0732">Signal</keyword>
<organism evidence="2 3">
    <name type="scientific">Brassica carinata</name>
    <name type="common">Ethiopian mustard</name>
    <name type="synonym">Abyssinian cabbage</name>
    <dbReference type="NCBI Taxonomy" id="52824"/>
    <lineage>
        <taxon>Eukaryota</taxon>
        <taxon>Viridiplantae</taxon>
        <taxon>Streptophyta</taxon>
        <taxon>Embryophyta</taxon>
        <taxon>Tracheophyta</taxon>
        <taxon>Spermatophyta</taxon>
        <taxon>Magnoliopsida</taxon>
        <taxon>eudicotyledons</taxon>
        <taxon>Gunneridae</taxon>
        <taxon>Pentapetalae</taxon>
        <taxon>rosids</taxon>
        <taxon>malvids</taxon>
        <taxon>Brassicales</taxon>
        <taxon>Brassicaceae</taxon>
        <taxon>Brassiceae</taxon>
        <taxon>Brassica</taxon>
    </lineage>
</organism>
<gene>
    <name evidence="2" type="ORF">Bca52824_023646</name>
</gene>
<comment type="caution">
    <text evidence="2">The sequence shown here is derived from an EMBL/GenBank/DDBJ whole genome shotgun (WGS) entry which is preliminary data.</text>
</comment>
<protein>
    <submittedName>
        <fullName evidence="2">Uncharacterized protein</fullName>
    </submittedName>
</protein>
<accession>A0A8X7VIL4</accession>
<evidence type="ECO:0000313" key="3">
    <source>
        <dbReference type="Proteomes" id="UP000886595"/>
    </source>
</evidence>
<evidence type="ECO:0000256" key="1">
    <source>
        <dbReference type="SAM" id="SignalP"/>
    </source>
</evidence>
<dbReference type="Proteomes" id="UP000886595">
    <property type="component" value="Unassembled WGS sequence"/>
</dbReference>
<feature type="chain" id="PRO_5036453543" evidence="1">
    <location>
        <begin position="19"/>
        <end position="68"/>
    </location>
</feature>
<name>A0A8X7VIL4_BRACI</name>
<feature type="signal peptide" evidence="1">
    <location>
        <begin position="1"/>
        <end position="18"/>
    </location>
</feature>
<reference evidence="2 3" key="1">
    <citation type="submission" date="2020-02" db="EMBL/GenBank/DDBJ databases">
        <authorList>
            <person name="Ma Q."/>
            <person name="Huang Y."/>
            <person name="Song X."/>
            <person name="Pei D."/>
        </authorList>
    </citation>
    <scope>NUCLEOTIDE SEQUENCE [LARGE SCALE GENOMIC DNA]</scope>
    <source>
        <strain evidence="2">Sxm20200214</strain>
        <tissue evidence="2">Leaf</tissue>
    </source>
</reference>
<proteinExistence type="predicted"/>